<organism evidence="2 3">
    <name type="scientific">Acidimicrobiia bacterium BACL6 MAG-120924-bin43</name>
    <dbReference type="NCBI Taxonomy" id="1655583"/>
    <lineage>
        <taxon>Bacteria</taxon>
        <taxon>Bacillati</taxon>
        <taxon>Actinomycetota</taxon>
        <taxon>Acidimicrobiia</taxon>
        <taxon>acIV cluster</taxon>
    </lineage>
</organism>
<evidence type="ECO:0000313" key="3">
    <source>
        <dbReference type="Proteomes" id="UP000051017"/>
    </source>
</evidence>
<proteinExistence type="predicted"/>
<evidence type="ECO:0000313" key="2">
    <source>
        <dbReference type="EMBL" id="KRO46732.1"/>
    </source>
</evidence>
<dbReference type="Proteomes" id="UP000051017">
    <property type="component" value="Unassembled WGS sequence"/>
</dbReference>
<feature type="region of interest" description="Disordered" evidence="1">
    <location>
        <begin position="75"/>
        <end position="96"/>
    </location>
</feature>
<name>A0A0R2Q9M2_9ACTN</name>
<accession>A0A0R2Q9M2</accession>
<dbReference type="AlphaFoldDB" id="A0A0R2Q9M2"/>
<comment type="caution">
    <text evidence="2">The sequence shown here is derived from an EMBL/GenBank/DDBJ whole genome shotgun (WGS) entry which is preliminary data.</text>
</comment>
<sequence length="298" mass="31927">MRIHEVIESITRPDMRKIISIIAVVTLLSSISSISVHATQTPLIDGSVIDVSGSAHGDQIIAGVKYGSAPASGGGADSECEWSESMPRDASATGPGHVVTKQIGSTSYRLFDYTCPARDPSTTYHWLPQMSPGRLAEHAASIVYDNLPAMWGNFAPPAMRGFVDVGTWIWVNPLLWIPVAVTASIVTPAGIISVTTKATPKKLIFNPGDGDLGSGPLTCDNPGLIWMLQFGDRMPSPCMYTYRHSSAIQASGLFEADVAVQWHVTWSTNLGASGTIGDLTLHTSHQMNIREVQALVSR</sequence>
<evidence type="ECO:0000256" key="1">
    <source>
        <dbReference type="SAM" id="MobiDB-lite"/>
    </source>
</evidence>
<dbReference type="EMBL" id="LIBJ01000244">
    <property type="protein sequence ID" value="KRO46732.1"/>
    <property type="molecule type" value="Genomic_DNA"/>
</dbReference>
<reference evidence="2 3" key="1">
    <citation type="submission" date="2015-10" db="EMBL/GenBank/DDBJ databases">
        <title>Metagenome-Assembled Genomes uncover a global brackish microbiome.</title>
        <authorList>
            <person name="Hugerth L.W."/>
            <person name="Larsson J."/>
            <person name="Alneberg J."/>
            <person name="Lindh M.V."/>
            <person name="Legrand C."/>
            <person name="Pinhassi J."/>
            <person name="Andersson A.F."/>
        </authorList>
    </citation>
    <scope>NUCLEOTIDE SEQUENCE [LARGE SCALE GENOMIC DNA]</scope>
    <source>
        <strain evidence="2">BACL6 MAG-120924-bin43</strain>
    </source>
</reference>
<protein>
    <submittedName>
        <fullName evidence="2">Uncharacterized protein</fullName>
    </submittedName>
</protein>
<gene>
    <name evidence="2" type="ORF">ABR75_06190</name>
</gene>